<dbReference type="PANTHER" id="PTHR33187:SF11">
    <property type="entry name" value="AMINOTRANSFERASE-LIKE PLANT MOBILE DOMAIN-CONTAINING PROTEIN"/>
    <property type="match status" value="1"/>
</dbReference>
<organism evidence="1">
    <name type="scientific">Solanum lycopersicum</name>
    <name type="common">Tomato</name>
    <name type="synonym">Lycopersicon esculentum</name>
    <dbReference type="NCBI Taxonomy" id="4081"/>
    <lineage>
        <taxon>Eukaryota</taxon>
        <taxon>Viridiplantae</taxon>
        <taxon>Streptophyta</taxon>
        <taxon>Embryophyta</taxon>
        <taxon>Tracheophyta</taxon>
        <taxon>Spermatophyta</taxon>
        <taxon>Magnoliopsida</taxon>
        <taxon>eudicotyledons</taxon>
        <taxon>Gunneridae</taxon>
        <taxon>Pentapetalae</taxon>
        <taxon>asterids</taxon>
        <taxon>lamiids</taxon>
        <taxon>Solanales</taxon>
        <taxon>Solanaceae</taxon>
        <taxon>Solanoideae</taxon>
        <taxon>Solaneae</taxon>
        <taxon>Solanum</taxon>
        <taxon>Solanum subgen. Lycopersicon</taxon>
    </lineage>
</organism>
<sequence>GLTTSSVTFNHRRWAAHKVLRRRAWNASMDLGKHTRSGWHAIIALGQHKRSDEVMHGMPSRSLTTHMVGLLGAWHAIVTFEHPKRMNNVESGMPSLSLCSTHGQMTPGMTCHHHPWIAHTIG</sequence>
<dbReference type="Proteomes" id="UP000004994">
    <property type="component" value="Chromosome 6"/>
</dbReference>
<reference evidence="1" key="2">
    <citation type="submission" date="2019-01" db="UniProtKB">
        <authorList>
            <consortium name="EnsemblPlants"/>
        </authorList>
    </citation>
    <scope>IDENTIFICATION</scope>
    <source>
        <strain evidence="1">cv. Heinz 1706</strain>
    </source>
</reference>
<evidence type="ECO:0000313" key="2">
    <source>
        <dbReference type="Proteomes" id="UP000004994"/>
    </source>
</evidence>
<dbReference type="AlphaFoldDB" id="A0A3Q7GSX5"/>
<evidence type="ECO:0000313" key="1">
    <source>
        <dbReference type="EnsemblPlants" id="Solyc06g016720.2.1.1"/>
    </source>
</evidence>
<dbReference type="InParanoid" id="A0A3Q7GSX5"/>
<accession>A0A3Q7GSX5</accession>
<protein>
    <submittedName>
        <fullName evidence="1">Uncharacterized protein</fullName>
    </submittedName>
</protein>
<keyword evidence="2" id="KW-1185">Reference proteome</keyword>
<dbReference type="PANTHER" id="PTHR33187">
    <property type="entry name" value="WU:FI09B08"/>
    <property type="match status" value="1"/>
</dbReference>
<proteinExistence type="predicted"/>
<dbReference type="EnsemblPlants" id="Solyc06g016720.2.1">
    <property type="protein sequence ID" value="Solyc06g016720.2.1.1"/>
    <property type="gene ID" value="Solyc06g016720.2"/>
</dbReference>
<dbReference type="PaxDb" id="4081-Solyc06g016720.1.1"/>
<reference evidence="1" key="1">
    <citation type="journal article" date="2012" name="Nature">
        <title>The tomato genome sequence provides insights into fleshy fruit evolution.</title>
        <authorList>
            <consortium name="Tomato Genome Consortium"/>
        </authorList>
    </citation>
    <scope>NUCLEOTIDE SEQUENCE [LARGE SCALE GENOMIC DNA]</scope>
    <source>
        <strain evidence="1">cv. Heinz 1706</strain>
    </source>
</reference>
<dbReference type="Gramene" id="Solyc06g016720.2.1">
    <property type="protein sequence ID" value="Solyc06g016720.2.1.1"/>
    <property type="gene ID" value="Solyc06g016720.2"/>
</dbReference>
<name>A0A3Q7GSX5_SOLLC</name>